<reference evidence="7" key="1">
    <citation type="submission" date="2020-05" db="EMBL/GenBank/DDBJ databases">
        <title>Mycena genomes resolve the evolution of fungal bioluminescence.</title>
        <authorList>
            <person name="Tsai I.J."/>
        </authorList>
    </citation>
    <scope>NUCLEOTIDE SEQUENCE</scope>
    <source>
        <strain evidence="7">CCC161011</strain>
    </source>
</reference>
<dbReference type="GO" id="GO:0046872">
    <property type="term" value="F:metal ion binding"/>
    <property type="evidence" value="ECO:0007669"/>
    <property type="project" value="UniProtKB-KW"/>
</dbReference>
<sequence>MGRPRDRLAAGLLDALHLWAIHLSGSNEVRASEANYLSRALRATGDGLSGTHHRNTILHNIQAEVLLSHYFLRNNRFLEANYHTSAAVSLVLSSGVHRIRSGDLHASGGPLVPAVRRLPPAQDAIEENERINAFWTVLTLNNCWTTADGSPSNICYTTPDARIDTPWPLDINSPDALSLPDPSIGTVTNFLAGLPDVGVSMAALHAKAAILFEQASRLASQYHQSLINGELNQFFRSFSAVDSLIARFKESLPAVQLHPTRKILLIHCLAHVSTIQLHNPFVIENAASRMHVLESARRIVVELSHAPVNEFIYVDPIMGTLLMATCQAFIAELGRLKRHRGSGHQEKRSLVEAIQTVLAIMGIFSPSCPLMNSQLTIMQELYRNLN</sequence>
<dbReference type="AlphaFoldDB" id="A0A8H6YKK4"/>
<dbReference type="CDD" id="cd12148">
    <property type="entry name" value="fungal_TF_MHR"/>
    <property type="match status" value="1"/>
</dbReference>
<comment type="caution">
    <text evidence="7">The sequence shown here is derived from an EMBL/GenBank/DDBJ whole genome shotgun (WGS) entry which is preliminary data.</text>
</comment>
<keyword evidence="5" id="KW-0539">Nucleus</keyword>
<keyword evidence="4" id="KW-0804">Transcription</keyword>
<evidence type="ECO:0000256" key="1">
    <source>
        <dbReference type="ARBA" id="ARBA00004123"/>
    </source>
</evidence>
<evidence type="ECO:0000256" key="3">
    <source>
        <dbReference type="ARBA" id="ARBA00023015"/>
    </source>
</evidence>
<dbReference type="PANTHER" id="PTHR47338">
    <property type="entry name" value="ZN(II)2CYS6 TRANSCRIPTION FACTOR (EUROFUNG)-RELATED"/>
    <property type="match status" value="1"/>
</dbReference>
<accession>A0A8H6YKK4</accession>
<dbReference type="GO" id="GO:0000981">
    <property type="term" value="F:DNA-binding transcription factor activity, RNA polymerase II-specific"/>
    <property type="evidence" value="ECO:0007669"/>
    <property type="project" value="InterPro"/>
</dbReference>
<name>A0A8H6YKK4_9AGAR</name>
<evidence type="ECO:0000313" key="7">
    <source>
        <dbReference type="EMBL" id="KAF7360719.1"/>
    </source>
</evidence>
<gene>
    <name evidence="7" type="ORF">MVEN_00803800</name>
</gene>
<organism evidence="7 8">
    <name type="scientific">Mycena venus</name>
    <dbReference type="NCBI Taxonomy" id="2733690"/>
    <lineage>
        <taxon>Eukaryota</taxon>
        <taxon>Fungi</taxon>
        <taxon>Dikarya</taxon>
        <taxon>Basidiomycota</taxon>
        <taxon>Agaricomycotina</taxon>
        <taxon>Agaricomycetes</taxon>
        <taxon>Agaricomycetidae</taxon>
        <taxon>Agaricales</taxon>
        <taxon>Marasmiineae</taxon>
        <taxon>Mycenaceae</taxon>
        <taxon>Mycena</taxon>
    </lineage>
</organism>
<dbReference type="EMBL" id="JACAZI010000005">
    <property type="protein sequence ID" value="KAF7360719.1"/>
    <property type="molecule type" value="Genomic_DNA"/>
</dbReference>
<keyword evidence="3" id="KW-0805">Transcription regulation</keyword>
<evidence type="ECO:0000313" key="8">
    <source>
        <dbReference type="Proteomes" id="UP000620124"/>
    </source>
</evidence>
<comment type="subcellular location">
    <subcellularLocation>
        <location evidence="1">Nucleus</location>
    </subcellularLocation>
</comment>
<keyword evidence="6" id="KW-0732">Signal</keyword>
<dbReference type="GO" id="GO:0005634">
    <property type="term" value="C:nucleus"/>
    <property type="evidence" value="ECO:0007669"/>
    <property type="project" value="UniProtKB-SubCell"/>
</dbReference>
<keyword evidence="2" id="KW-0479">Metal-binding</keyword>
<evidence type="ECO:0000256" key="2">
    <source>
        <dbReference type="ARBA" id="ARBA00022723"/>
    </source>
</evidence>
<dbReference type="Proteomes" id="UP000620124">
    <property type="component" value="Unassembled WGS sequence"/>
</dbReference>
<evidence type="ECO:0000256" key="4">
    <source>
        <dbReference type="ARBA" id="ARBA00023163"/>
    </source>
</evidence>
<dbReference type="OrthoDB" id="2309723at2759"/>
<feature type="signal peptide" evidence="6">
    <location>
        <begin position="1"/>
        <end position="31"/>
    </location>
</feature>
<feature type="chain" id="PRO_5034998290" evidence="6">
    <location>
        <begin position="32"/>
        <end position="386"/>
    </location>
</feature>
<dbReference type="InterPro" id="IPR050815">
    <property type="entry name" value="TF_fung"/>
</dbReference>
<evidence type="ECO:0000256" key="6">
    <source>
        <dbReference type="SAM" id="SignalP"/>
    </source>
</evidence>
<proteinExistence type="predicted"/>
<evidence type="ECO:0000256" key="5">
    <source>
        <dbReference type="ARBA" id="ARBA00023242"/>
    </source>
</evidence>
<keyword evidence="8" id="KW-1185">Reference proteome</keyword>
<protein>
    <submittedName>
        <fullName evidence="7">Fungal-trans domain-containing protein</fullName>
    </submittedName>
</protein>
<dbReference type="PANTHER" id="PTHR47338:SF29">
    <property type="entry name" value="ZN(2)-C6 FUNGAL-TYPE DOMAIN-CONTAINING PROTEIN"/>
    <property type="match status" value="1"/>
</dbReference>